<evidence type="ECO:0000313" key="2">
    <source>
        <dbReference type="EMBL" id="GFH30956.1"/>
    </source>
</evidence>
<organism evidence="2 3">
    <name type="scientific">Haematococcus lacustris</name>
    <name type="common">Green alga</name>
    <name type="synonym">Haematococcus pluvialis</name>
    <dbReference type="NCBI Taxonomy" id="44745"/>
    <lineage>
        <taxon>Eukaryota</taxon>
        <taxon>Viridiplantae</taxon>
        <taxon>Chlorophyta</taxon>
        <taxon>core chlorophytes</taxon>
        <taxon>Chlorophyceae</taxon>
        <taxon>CS clade</taxon>
        <taxon>Chlamydomonadales</taxon>
        <taxon>Haematococcaceae</taxon>
        <taxon>Haematococcus</taxon>
    </lineage>
</organism>
<keyword evidence="3" id="KW-1185">Reference proteome</keyword>
<dbReference type="AlphaFoldDB" id="A0A6A0AE14"/>
<dbReference type="EMBL" id="BLLF01005252">
    <property type="protein sequence ID" value="GFH30956.1"/>
    <property type="molecule type" value="Genomic_DNA"/>
</dbReference>
<feature type="non-terminal residue" evidence="2">
    <location>
        <position position="167"/>
    </location>
</feature>
<protein>
    <submittedName>
        <fullName evidence="2">Uncharacterized protein</fullName>
    </submittedName>
</protein>
<name>A0A6A0AE14_HAELA</name>
<evidence type="ECO:0000256" key="1">
    <source>
        <dbReference type="SAM" id="MobiDB-lite"/>
    </source>
</evidence>
<reference evidence="2 3" key="1">
    <citation type="submission" date="2020-02" db="EMBL/GenBank/DDBJ databases">
        <title>Draft genome sequence of Haematococcus lacustris strain NIES-144.</title>
        <authorList>
            <person name="Morimoto D."/>
            <person name="Nakagawa S."/>
            <person name="Yoshida T."/>
            <person name="Sawayama S."/>
        </authorList>
    </citation>
    <scope>NUCLEOTIDE SEQUENCE [LARGE SCALE GENOMIC DNA]</scope>
    <source>
        <strain evidence="2 3">NIES-144</strain>
    </source>
</reference>
<sequence>MERKPVPQQQRVSPPVGPLPPVPDRFKSSDPNIWGILGTNCSGVVPWTPRRNNNHQPDSRLVKWLWGGKLRKDQATALVHMIPVRASGSMLLDNLRPDKDRQDKEELPKDHRVYMTKGIFSLVHTDSSRWPYNGIHGESGNWVIVAGVVPAPMEMGQDGVFHGQMLV</sequence>
<feature type="compositionally biased region" description="Low complexity" evidence="1">
    <location>
        <begin position="1"/>
        <end position="14"/>
    </location>
</feature>
<comment type="caution">
    <text evidence="2">The sequence shown here is derived from an EMBL/GenBank/DDBJ whole genome shotgun (WGS) entry which is preliminary data.</text>
</comment>
<feature type="region of interest" description="Disordered" evidence="1">
    <location>
        <begin position="1"/>
        <end position="27"/>
    </location>
</feature>
<evidence type="ECO:0000313" key="3">
    <source>
        <dbReference type="Proteomes" id="UP000485058"/>
    </source>
</evidence>
<dbReference type="Proteomes" id="UP000485058">
    <property type="component" value="Unassembled WGS sequence"/>
</dbReference>
<accession>A0A6A0AE14</accession>
<proteinExistence type="predicted"/>
<gene>
    <name evidence="2" type="ORF">HaLaN_29896</name>
</gene>